<accession>D0LSV3</accession>
<feature type="transmembrane region" description="Helical" evidence="4">
    <location>
        <begin position="115"/>
        <end position="134"/>
    </location>
</feature>
<evidence type="ECO:0000313" key="7">
    <source>
        <dbReference type="Proteomes" id="UP000001880"/>
    </source>
</evidence>
<dbReference type="PROSITE" id="PS50850">
    <property type="entry name" value="MFS"/>
    <property type="match status" value="1"/>
</dbReference>
<dbReference type="GO" id="GO:0005886">
    <property type="term" value="C:plasma membrane"/>
    <property type="evidence" value="ECO:0007669"/>
    <property type="project" value="TreeGrafter"/>
</dbReference>
<dbReference type="Gene3D" id="1.20.1250.20">
    <property type="entry name" value="MFS general substrate transporter like domains"/>
    <property type="match status" value="2"/>
</dbReference>
<feature type="transmembrane region" description="Helical" evidence="4">
    <location>
        <begin position="146"/>
        <end position="166"/>
    </location>
</feature>
<keyword evidence="2 4" id="KW-1133">Transmembrane helix</keyword>
<dbReference type="eggNOG" id="COG2223">
    <property type="taxonomic scope" value="Bacteria"/>
</dbReference>
<reference evidence="6 7" key="1">
    <citation type="journal article" date="2010" name="Stand. Genomic Sci.">
        <title>Complete genome sequence of Haliangium ochraceum type strain (SMP-2).</title>
        <authorList>
            <consortium name="US DOE Joint Genome Institute (JGI-PGF)"/>
            <person name="Ivanova N."/>
            <person name="Daum C."/>
            <person name="Lang E."/>
            <person name="Abt B."/>
            <person name="Kopitz M."/>
            <person name="Saunders E."/>
            <person name="Lapidus A."/>
            <person name="Lucas S."/>
            <person name="Glavina Del Rio T."/>
            <person name="Nolan M."/>
            <person name="Tice H."/>
            <person name="Copeland A."/>
            <person name="Cheng J.F."/>
            <person name="Chen F."/>
            <person name="Bruce D."/>
            <person name="Goodwin L."/>
            <person name="Pitluck S."/>
            <person name="Mavromatis K."/>
            <person name="Pati A."/>
            <person name="Mikhailova N."/>
            <person name="Chen A."/>
            <person name="Palaniappan K."/>
            <person name="Land M."/>
            <person name="Hauser L."/>
            <person name="Chang Y.J."/>
            <person name="Jeffries C.D."/>
            <person name="Detter J.C."/>
            <person name="Brettin T."/>
            <person name="Rohde M."/>
            <person name="Goker M."/>
            <person name="Bristow J."/>
            <person name="Markowitz V."/>
            <person name="Eisen J.A."/>
            <person name="Hugenholtz P."/>
            <person name="Kyrpides N.C."/>
            <person name="Klenk H.P."/>
        </authorList>
    </citation>
    <scope>NUCLEOTIDE SEQUENCE [LARGE SCALE GENOMIC DNA]</scope>
    <source>
        <strain evidence="7">DSM 14365 / CIP 107738 / JCM 11303 / AJ 13395 / SMP-2</strain>
    </source>
</reference>
<evidence type="ECO:0000256" key="1">
    <source>
        <dbReference type="ARBA" id="ARBA00022692"/>
    </source>
</evidence>
<dbReference type="SUPFAM" id="SSF103473">
    <property type="entry name" value="MFS general substrate transporter"/>
    <property type="match status" value="1"/>
</dbReference>
<dbReference type="InterPro" id="IPR036259">
    <property type="entry name" value="MFS_trans_sf"/>
</dbReference>
<organism evidence="6 7">
    <name type="scientific">Haliangium ochraceum (strain DSM 14365 / JCM 11303 / SMP-2)</name>
    <dbReference type="NCBI Taxonomy" id="502025"/>
    <lineage>
        <taxon>Bacteria</taxon>
        <taxon>Pseudomonadati</taxon>
        <taxon>Myxococcota</taxon>
        <taxon>Polyangia</taxon>
        <taxon>Haliangiales</taxon>
        <taxon>Kofleriaceae</taxon>
        <taxon>Haliangium</taxon>
    </lineage>
</organism>
<dbReference type="PANTHER" id="PTHR23521:SF3">
    <property type="entry name" value="MFS TRANSPORTER"/>
    <property type="match status" value="1"/>
</dbReference>
<feature type="transmembrane region" description="Helical" evidence="4">
    <location>
        <begin position="356"/>
        <end position="376"/>
    </location>
</feature>
<name>D0LSV3_HALO1</name>
<dbReference type="Proteomes" id="UP000001880">
    <property type="component" value="Chromosome"/>
</dbReference>
<feature type="domain" description="Major facilitator superfamily (MFS) profile" evidence="5">
    <location>
        <begin position="26"/>
        <end position="414"/>
    </location>
</feature>
<feature type="transmembrane region" description="Helical" evidence="4">
    <location>
        <begin position="326"/>
        <end position="344"/>
    </location>
</feature>
<feature type="transmembrane region" description="Helical" evidence="4">
    <location>
        <begin position="300"/>
        <end position="320"/>
    </location>
</feature>
<evidence type="ECO:0000256" key="4">
    <source>
        <dbReference type="SAM" id="Phobius"/>
    </source>
</evidence>
<feature type="transmembrane region" description="Helical" evidence="4">
    <location>
        <begin position="24"/>
        <end position="44"/>
    </location>
</feature>
<evidence type="ECO:0000259" key="5">
    <source>
        <dbReference type="PROSITE" id="PS50850"/>
    </source>
</evidence>
<keyword evidence="3 4" id="KW-0472">Membrane</keyword>
<dbReference type="STRING" id="502025.Hoch_4836"/>
<dbReference type="PANTHER" id="PTHR23521">
    <property type="entry name" value="TRANSPORTER MFS SUPERFAMILY"/>
    <property type="match status" value="1"/>
</dbReference>
<feature type="transmembrane region" description="Helical" evidence="4">
    <location>
        <begin position="186"/>
        <end position="206"/>
    </location>
</feature>
<protein>
    <submittedName>
        <fullName evidence="6">Major facilitator superfamily MFS_1</fullName>
    </submittedName>
</protein>
<feature type="transmembrane region" description="Helical" evidence="4">
    <location>
        <begin position="388"/>
        <end position="409"/>
    </location>
</feature>
<feature type="transmembrane region" description="Helical" evidence="4">
    <location>
        <begin position="64"/>
        <end position="83"/>
    </location>
</feature>
<dbReference type="KEGG" id="hoh:Hoch_4836"/>
<sequence>MSEIKPDSEAADSELGGAEPAGKWTYLGLLAAVEFLAMTVWFSATAVVPQLVEAWSLAPGQVSWLTMSVQLGFVFGALGSAFLNLPDRVALPRLIGASALLAALANAAIPLLEPVPSAVIALRFVTGMALAGVYPPGMKLVATWSLRARGLGIGIMVGALTLGSAAPHLLNAFPLFGDGGMPPWRAVLGATSALAALAALLSFAWLRAGPLLSASAPFDWRSLTQGLRDRPTRLANFGYLGHMWELYAMWAWVPLFLLQRYQAAGLPTEAARLAGFGVVAVGALGCVVAGVIADRLGRTLVTSLSMIVSGGCALAVGLVYDHPLLLTALCLLWGLAVVADSAQFSAAVSELADRRYVGTALTVQTAMGFLLTLISIRAVPPLAELVGWRWVFASLALGPLFGTVSMLRLRALPAAAAMASGRR</sequence>
<dbReference type="EMBL" id="CP001804">
    <property type="protein sequence ID" value="ACY17325.1"/>
    <property type="molecule type" value="Genomic_DNA"/>
</dbReference>
<feature type="transmembrane region" description="Helical" evidence="4">
    <location>
        <begin position="90"/>
        <end position="109"/>
    </location>
</feature>
<dbReference type="InterPro" id="IPR020846">
    <property type="entry name" value="MFS_dom"/>
</dbReference>
<gene>
    <name evidence="6" type="ordered locus">Hoch_4836</name>
</gene>
<dbReference type="InterPro" id="IPR011701">
    <property type="entry name" value="MFS"/>
</dbReference>
<dbReference type="GO" id="GO:0022857">
    <property type="term" value="F:transmembrane transporter activity"/>
    <property type="evidence" value="ECO:0007669"/>
    <property type="project" value="InterPro"/>
</dbReference>
<evidence type="ECO:0000256" key="3">
    <source>
        <dbReference type="ARBA" id="ARBA00023136"/>
    </source>
</evidence>
<dbReference type="Pfam" id="PF07690">
    <property type="entry name" value="MFS_1"/>
    <property type="match status" value="1"/>
</dbReference>
<dbReference type="HOGENOM" id="CLU_056365_0_0_7"/>
<dbReference type="AlphaFoldDB" id="D0LSV3"/>
<evidence type="ECO:0000313" key="6">
    <source>
        <dbReference type="EMBL" id="ACY17325.1"/>
    </source>
</evidence>
<keyword evidence="1 4" id="KW-0812">Transmembrane</keyword>
<proteinExistence type="predicted"/>
<feature type="transmembrane region" description="Helical" evidence="4">
    <location>
        <begin position="234"/>
        <end position="253"/>
    </location>
</feature>
<feature type="transmembrane region" description="Helical" evidence="4">
    <location>
        <begin position="273"/>
        <end position="293"/>
    </location>
</feature>
<keyword evidence="7" id="KW-1185">Reference proteome</keyword>
<evidence type="ECO:0000256" key="2">
    <source>
        <dbReference type="ARBA" id="ARBA00022989"/>
    </source>
</evidence>
<dbReference type="RefSeq" id="WP_012829923.1">
    <property type="nucleotide sequence ID" value="NC_013440.1"/>
</dbReference>